<name>A0ABU0SYZ0_9ACTN</name>
<evidence type="ECO:0000256" key="1">
    <source>
        <dbReference type="SAM" id="SignalP"/>
    </source>
</evidence>
<protein>
    <recommendedName>
        <fullName evidence="4">Peptidase inhibitor family I36</fullName>
    </recommendedName>
</protein>
<dbReference type="RefSeq" id="WP_143642790.1">
    <property type="nucleotide sequence ID" value="NZ_JAUSZI010000002.1"/>
</dbReference>
<proteinExistence type="predicted"/>
<gene>
    <name evidence="2" type="ORF">QF035_006357</name>
</gene>
<evidence type="ECO:0008006" key="4">
    <source>
        <dbReference type="Google" id="ProtNLM"/>
    </source>
</evidence>
<reference evidence="2 3" key="1">
    <citation type="submission" date="2023-07" db="EMBL/GenBank/DDBJ databases">
        <title>Comparative genomics of wheat-associated soil bacteria to identify genetic determinants of phenazine resistance.</title>
        <authorList>
            <person name="Mouncey N."/>
        </authorList>
    </citation>
    <scope>NUCLEOTIDE SEQUENCE [LARGE SCALE GENOMIC DNA]</scope>
    <source>
        <strain evidence="2 3">V2I4</strain>
    </source>
</reference>
<keyword evidence="1" id="KW-0732">Signal</keyword>
<evidence type="ECO:0000313" key="2">
    <source>
        <dbReference type="EMBL" id="MDQ1028775.1"/>
    </source>
</evidence>
<sequence length="143" mass="14802">MRIRSLLVAGGVLAAGTMGVFTTATSAQAASRSSICGGVLEGMYCLYYNSGQKGGATGARENVPNWGNYNGTGLPMNFADWGLGTAGVGQSVKNNAASWANTANKSGVSYFNSNYGGAYDVGAPNSKGQLVNTYNENASFRFR</sequence>
<keyword evidence="3" id="KW-1185">Reference proteome</keyword>
<feature type="signal peptide" evidence="1">
    <location>
        <begin position="1"/>
        <end position="29"/>
    </location>
</feature>
<organism evidence="2 3">
    <name type="scientific">Streptomyces umbrinus</name>
    <dbReference type="NCBI Taxonomy" id="67370"/>
    <lineage>
        <taxon>Bacteria</taxon>
        <taxon>Bacillati</taxon>
        <taxon>Actinomycetota</taxon>
        <taxon>Actinomycetes</taxon>
        <taxon>Kitasatosporales</taxon>
        <taxon>Streptomycetaceae</taxon>
        <taxon>Streptomyces</taxon>
        <taxon>Streptomyces phaeochromogenes group</taxon>
    </lineage>
</organism>
<dbReference type="Proteomes" id="UP001230328">
    <property type="component" value="Unassembled WGS sequence"/>
</dbReference>
<accession>A0ABU0SYZ0</accession>
<comment type="caution">
    <text evidence="2">The sequence shown here is derived from an EMBL/GenBank/DDBJ whole genome shotgun (WGS) entry which is preliminary data.</text>
</comment>
<feature type="chain" id="PRO_5047296859" description="Peptidase inhibitor family I36" evidence="1">
    <location>
        <begin position="30"/>
        <end position="143"/>
    </location>
</feature>
<evidence type="ECO:0000313" key="3">
    <source>
        <dbReference type="Proteomes" id="UP001230328"/>
    </source>
</evidence>
<dbReference type="EMBL" id="JAUSZI010000002">
    <property type="protein sequence ID" value="MDQ1028775.1"/>
    <property type="molecule type" value="Genomic_DNA"/>
</dbReference>